<dbReference type="InterPro" id="IPR051120">
    <property type="entry name" value="ABC_AA/LPS_Transport"/>
</dbReference>
<proteinExistence type="predicted"/>
<dbReference type="SMART" id="SM00382">
    <property type="entry name" value="AAA"/>
    <property type="match status" value="1"/>
</dbReference>
<dbReference type="CDD" id="cd03219">
    <property type="entry name" value="ABC_Mj1267_LivG_branched"/>
    <property type="match status" value="1"/>
</dbReference>
<keyword evidence="1" id="KW-0813">Transport</keyword>
<keyword evidence="7" id="KW-1185">Reference proteome</keyword>
<dbReference type="EMBL" id="JBIGIC010000006">
    <property type="protein sequence ID" value="MFG6487893.1"/>
    <property type="molecule type" value="Genomic_DNA"/>
</dbReference>
<accession>A0ABW7HE14</accession>
<comment type="caution">
    <text evidence="6">The sequence shown here is derived from an EMBL/GenBank/DDBJ whole genome shotgun (WGS) entry which is preliminary data.</text>
</comment>
<dbReference type="InterPro" id="IPR017871">
    <property type="entry name" value="ABC_transporter-like_CS"/>
</dbReference>
<dbReference type="PROSITE" id="PS50893">
    <property type="entry name" value="ABC_TRANSPORTER_2"/>
    <property type="match status" value="1"/>
</dbReference>
<evidence type="ECO:0000313" key="7">
    <source>
        <dbReference type="Proteomes" id="UP001606134"/>
    </source>
</evidence>
<dbReference type="InterPro" id="IPR027417">
    <property type="entry name" value="P-loop_NTPase"/>
</dbReference>
<sequence>MLKLQSVSRHFGGLKVLQDVSFEVPQGGIFGLIGPNGAGKTTVVNLITGLLPPTSGDILFNGESLVGRKPHRITTGGVARTFQNIRVFKEMTLLENVIVGMHGRLGYGAAGLLLRLPSFRAAEHAARERARELLSWMKLDHKADDIADNLSYGEQRKLELARALATEPRLLLLDEPVAGMNSTEKTELMAEIRNIQTRGYTIFMIEHDMRFVMGLCEHIAVLNFGRIIAQGGPDAVRNDPQVIEAYLGRDDEEVAA</sequence>
<dbReference type="Pfam" id="PF00005">
    <property type="entry name" value="ABC_tran"/>
    <property type="match status" value="1"/>
</dbReference>
<dbReference type="Pfam" id="PF12399">
    <property type="entry name" value="BCA_ABC_TP_C"/>
    <property type="match status" value="1"/>
</dbReference>
<keyword evidence="2" id="KW-1003">Cell membrane</keyword>
<keyword evidence="4 6" id="KW-0067">ATP-binding</keyword>
<dbReference type="GO" id="GO:0005524">
    <property type="term" value="F:ATP binding"/>
    <property type="evidence" value="ECO:0007669"/>
    <property type="project" value="UniProtKB-KW"/>
</dbReference>
<organism evidence="6 7">
    <name type="scientific">Pelomonas candidula</name>
    <dbReference type="NCBI Taxonomy" id="3299025"/>
    <lineage>
        <taxon>Bacteria</taxon>
        <taxon>Pseudomonadati</taxon>
        <taxon>Pseudomonadota</taxon>
        <taxon>Betaproteobacteria</taxon>
        <taxon>Burkholderiales</taxon>
        <taxon>Sphaerotilaceae</taxon>
        <taxon>Roseateles</taxon>
    </lineage>
</organism>
<dbReference type="PROSITE" id="PS00211">
    <property type="entry name" value="ABC_TRANSPORTER_1"/>
    <property type="match status" value="1"/>
</dbReference>
<keyword evidence="2" id="KW-0472">Membrane</keyword>
<feature type="domain" description="ABC transporter" evidence="5">
    <location>
        <begin position="2"/>
        <end position="249"/>
    </location>
</feature>
<evidence type="ECO:0000259" key="5">
    <source>
        <dbReference type="PROSITE" id="PS50893"/>
    </source>
</evidence>
<dbReference type="Proteomes" id="UP001606134">
    <property type="component" value="Unassembled WGS sequence"/>
</dbReference>
<evidence type="ECO:0000256" key="2">
    <source>
        <dbReference type="ARBA" id="ARBA00022475"/>
    </source>
</evidence>
<evidence type="ECO:0000256" key="4">
    <source>
        <dbReference type="ARBA" id="ARBA00022840"/>
    </source>
</evidence>
<dbReference type="PANTHER" id="PTHR45772:SF7">
    <property type="entry name" value="AMINO ACID ABC TRANSPORTER ATP-BINDING PROTEIN"/>
    <property type="match status" value="1"/>
</dbReference>
<reference evidence="6 7" key="1">
    <citation type="submission" date="2024-08" db="EMBL/GenBank/DDBJ databases">
        <authorList>
            <person name="Lu H."/>
        </authorList>
    </citation>
    <scope>NUCLEOTIDE SEQUENCE [LARGE SCALE GENOMIC DNA]</scope>
    <source>
        <strain evidence="6 7">BYS78W</strain>
    </source>
</reference>
<keyword evidence="3" id="KW-0547">Nucleotide-binding</keyword>
<evidence type="ECO:0000256" key="1">
    <source>
        <dbReference type="ARBA" id="ARBA00022448"/>
    </source>
</evidence>
<name>A0ABW7HE14_9BURK</name>
<evidence type="ECO:0000313" key="6">
    <source>
        <dbReference type="EMBL" id="MFG6487893.1"/>
    </source>
</evidence>
<dbReference type="Gene3D" id="3.40.50.300">
    <property type="entry name" value="P-loop containing nucleotide triphosphate hydrolases"/>
    <property type="match status" value="1"/>
</dbReference>
<dbReference type="InterPro" id="IPR003439">
    <property type="entry name" value="ABC_transporter-like_ATP-bd"/>
</dbReference>
<dbReference type="InterPro" id="IPR032823">
    <property type="entry name" value="BCA_ABC_TP_C"/>
</dbReference>
<protein>
    <submittedName>
        <fullName evidence="6">ABC transporter ATP-binding protein</fullName>
    </submittedName>
</protein>
<dbReference type="InterPro" id="IPR003593">
    <property type="entry name" value="AAA+_ATPase"/>
</dbReference>
<dbReference type="PANTHER" id="PTHR45772">
    <property type="entry name" value="CONSERVED COMPONENT OF ABC TRANSPORTER FOR NATURAL AMINO ACIDS-RELATED"/>
    <property type="match status" value="1"/>
</dbReference>
<dbReference type="RefSeq" id="WP_394411658.1">
    <property type="nucleotide sequence ID" value="NZ_JBIGIC010000006.1"/>
</dbReference>
<gene>
    <name evidence="6" type="ORF">ACG04R_14510</name>
</gene>
<dbReference type="SUPFAM" id="SSF52540">
    <property type="entry name" value="P-loop containing nucleoside triphosphate hydrolases"/>
    <property type="match status" value="1"/>
</dbReference>
<evidence type="ECO:0000256" key="3">
    <source>
        <dbReference type="ARBA" id="ARBA00022741"/>
    </source>
</evidence>